<reference evidence="8" key="1">
    <citation type="submission" date="2023-07" db="EMBL/GenBank/DDBJ databases">
        <title>Chromosome-level genome assembly of Artemia franciscana.</title>
        <authorList>
            <person name="Jo E."/>
        </authorList>
    </citation>
    <scope>NUCLEOTIDE SEQUENCE</scope>
    <source>
        <tissue evidence="8">Whole body</tissue>
    </source>
</reference>
<protein>
    <recommendedName>
        <fullName evidence="10">Zinc transporter ZIP14</fullName>
    </recommendedName>
</protein>
<comment type="caution">
    <text evidence="8">The sequence shown here is derived from an EMBL/GenBank/DDBJ whole genome shotgun (WGS) entry which is preliminary data.</text>
</comment>
<dbReference type="InterPro" id="IPR050799">
    <property type="entry name" value="ZIP_Transporter"/>
</dbReference>
<accession>A0AA88I1R2</accession>
<feature type="transmembrane region" description="Helical" evidence="6">
    <location>
        <begin position="472"/>
        <end position="491"/>
    </location>
</feature>
<dbReference type="Pfam" id="PF02535">
    <property type="entry name" value="Zip"/>
    <property type="match status" value="1"/>
</dbReference>
<feature type="transmembrane region" description="Helical" evidence="6">
    <location>
        <begin position="405"/>
        <end position="426"/>
    </location>
</feature>
<evidence type="ECO:0000256" key="1">
    <source>
        <dbReference type="ARBA" id="ARBA00004141"/>
    </source>
</evidence>
<comment type="subcellular location">
    <subcellularLocation>
        <location evidence="1">Membrane</location>
        <topology evidence="1">Multi-pass membrane protein</topology>
    </subcellularLocation>
</comment>
<feature type="transmembrane region" description="Helical" evidence="6">
    <location>
        <begin position="159"/>
        <end position="181"/>
    </location>
</feature>
<evidence type="ECO:0000256" key="3">
    <source>
        <dbReference type="ARBA" id="ARBA00022692"/>
    </source>
</evidence>
<sequence>MVSTELRCVLCTFIVVHLSNYVTSIQDIDYTSNYDSIRQSVIQQFKSDEKFEERGFRELVHVFKNRNRTLALNQVLKRKICEQNEDCISQNCFDEDALWKYVVNSVEKNGPDTEVFSLICPVLLLEKDLRYCHQTDEPLREYRAPVVTVIKAGVPSAKVWGYGFLFVTMISLCSLVGVSVLPLMRKTFYNNLLTAMVGLAVGSLFGSSVFHLIPQAYGIMDPEFDPDHVYLNKSLLIFAGFWLFFMIERTLKIIMEVKERKSNFKRKNHNMEVNGIEENHQLQALDHTKLDDFCVPIPPGDIYESQEQAIKASFGHREKPKKHHHGHEHFTQIGEKNAIATVAWMIVFGDGLHNFIDGLSIGAGFSESINTGISISVAVLCEELPHELGDFAVLLASGMSMKQALWYNFLSACTCYVGLAVGIMLGEVEASVYIFALAGGMFLYISLTDMVPELNEVAEEASKESLGSALKVLSLQNLGIFIGIAALYTLAKFQDSIQISF</sequence>
<dbReference type="GO" id="GO:0030003">
    <property type="term" value="P:intracellular monoatomic cation homeostasis"/>
    <property type="evidence" value="ECO:0007669"/>
    <property type="project" value="TreeGrafter"/>
</dbReference>
<dbReference type="AlphaFoldDB" id="A0AA88I1R2"/>
<feature type="chain" id="PRO_5041741296" description="Zinc transporter ZIP14" evidence="7">
    <location>
        <begin position="25"/>
        <end position="501"/>
    </location>
</feature>
<name>A0AA88I1R2_ARTSF</name>
<dbReference type="PANTHER" id="PTHR12191:SF37">
    <property type="entry name" value="ZINC TRANSPORTER FOI"/>
    <property type="match status" value="1"/>
</dbReference>
<evidence type="ECO:0000256" key="4">
    <source>
        <dbReference type="ARBA" id="ARBA00022989"/>
    </source>
</evidence>
<dbReference type="PANTHER" id="PTHR12191">
    <property type="entry name" value="SOLUTE CARRIER FAMILY 39"/>
    <property type="match status" value="1"/>
</dbReference>
<comment type="similarity">
    <text evidence="2">Belongs to the ZIP transporter (TC 2.A.5) family.</text>
</comment>
<keyword evidence="5 6" id="KW-0472">Membrane</keyword>
<evidence type="ECO:0000256" key="5">
    <source>
        <dbReference type="ARBA" id="ARBA00023136"/>
    </source>
</evidence>
<dbReference type="GO" id="GO:0005886">
    <property type="term" value="C:plasma membrane"/>
    <property type="evidence" value="ECO:0007669"/>
    <property type="project" value="TreeGrafter"/>
</dbReference>
<gene>
    <name evidence="8" type="ORF">QYM36_002713</name>
</gene>
<evidence type="ECO:0008006" key="10">
    <source>
        <dbReference type="Google" id="ProtNLM"/>
    </source>
</evidence>
<evidence type="ECO:0000313" key="9">
    <source>
        <dbReference type="Proteomes" id="UP001187531"/>
    </source>
</evidence>
<feature type="transmembrane region" description="Helical" evidence="6">
    <location>
        <begin position="234"/>
        <end position="251"/>
    </location>
</feature>
<feature type="transmembrane region" description="Helical" evidence="6">
    <location>
        <begin position="193"/>
        <end position="214"/>
    </location>
</feature>
<evidence type="ECO:0000256" key="6">
    <source>
        <dbReference type="SAM" id="Phobius"/>
    </source>
</evidence>
<feature type="transmembrane region" description="Helical" evidence="6">
    <location>
        <begin position="432"/>
        <end position="451"/>
    </location>
</feature>
<dbReference type="EMBL" id="JAVRJZ010000005">
    <property type="protein sequence ID" value="KAK2722275.1"/>
    <property type="molecule type" value="Genomic_DNA"/>
</dbReference>
<proteinExistence type="inferred from homology"/>
<evidence type="ECO:0000256" key="2">
    <source>
        <dbReference type="ARBA" id="ARBA00006939"/>
    </source>
</evidence>
<dbReference type="GO" id="GO:0005385">
    <property type="term" value="F:zinc ion transmembrane transporter activity"/>
    <property type="evidence" value="ECO:0007669"/>
    <property type="project" value="TreeGrafter"/>
</dbReference>
<keyword evidence="4 6" id="KW-1133">Transmembrane helix</keyword>
<dbReference type="GO" id="GO:0140410">
    <property type="term" value="F:monoatomic cation:bicarbonate symporter activity"/>
    <property type="evidence" value="ECO:0007669"/>
    <property type="project" value="TreeGrafter"/>
</dbReference>
<evidence type="ECO:0000256" key="7">
    <source>
        <dbReference type="SAM" id="SignalP"/>
    </source>
</evidence>
<dbReference type="GO" id="GO:0071578">
    <property type="term" value="P:zinc ion import across plasma membrane"/>
    <property type="evidence" value="ECO:0007669"/>
    <property type="project" value="TreeGrafter"/>
</dbReference>
<keyword evidence="3 6" id="KW-0812">Transmembrane</keyword>
<keyword evidence="9" id="KW-1185">Reference proteome</keyword>
<feature type="signal peptide" evidence="7">
    <location>
        <begin position="1"/>
        <end position="24"/>
    </location>
</feature>
<dbReference type="InterPro" id="IPR003689">
    <property type="entry name" value="ZIP"/>
</dbReference>
<dbReference type="Proteomes" id="UP001187531">
    <property type="component" value="Unassembled WGS sequence"/>
</dbReference>
<evidence type="ECO:0000313" key="8">
    <source>
        <dbReference type="EMBL" id="KAK2722275.1"/>
    </source>
</evidence>
<organism evidence="8 9">
    <name type="scientific">Artemia franciscana</name>
    <name type="common">Brine shrimp</name>
    <name type="synonym">Artemia sanfranciscana</name>
    <dbReference type="NCBI Taxonomy" id="6661"/>
    <lineage>
        <taxon>Eukaryota</taxon>
        <taxon>Metazoa</taxon>
        <taxon>Ecdysozoa</taxon>
        <taxon>Arthropoda</taxon>
        <taxon>Crustacea</taxon>
        <taxon>Branchiopoda</taxon>
        <taxon>Anostraca</taxon>
        <taxon>Artemiidae</taxon>
        <taxon>Artemia</taxon>
    </lineage>
</organism>
<keyword evidence="7" id="KW-0732">Signal</keyword>